<organism evidence="1 2">
    <name type="scientific">Diversispora epigaea</name>
    <dbReference type="NCBI Taxonomy" id="1348612"/>
    <lineage>
        <taxon>Eukaryota</taxon>
        <taxon>Fungi</taxon>
        <taxon>Fungi incertae sedis</taxon>
        <taxon>Mucoromycota</taxon>
        <taxon>Glomeromycotina</taxon>
        <taxon>Glomeromycetes</taxon>
        <taxon>Diversisporales</taxon>
        <taxon>Diversisporaceae</taxon>
        <taxon>Diversispora</taxon>
    </lineage>
</organism>
<evidence type="ECO:0000313" key="1">
    <source>
        <dbReference type="EMBL" id="RHZ70770.1"/>
    </source>
</evidence>
<evidence type="ECO:0000313" key="2">
    <source>
        <dbReference type="Proteomes" id="UP000266861"/>
    </source>
</evidence>
<reference evidence="1 2" key="1">
    <citation type="submission" date="2018-08" db="EMBL/GenBank/DDBJ databases">
        <title>Genome and evolution of the arbuscular mycorrhizal fungus Diversispora epigaea (formerly Glomus versiforme) and its bacterial endosymbionts.</title>
        <authorList>
            <person name="Sun X."/>
            <person name="Fei Z."/>
            <person name="Harrison M."/>
        </authorList>
    </citation>
    <scope>NUCLEOTIDE SEQUENCE [LARGE SCALE GENOMIC DNA]</scope>
    <source>
        <strain evidence="1 2">IT104</strain>
    </source>
</reference>
<comment type="caution">
    <text evidence="1">The sequence shown here is derived from an EMBL/GenBank/DDBJ whole genome shotgun (WGS) entry which is preliminary data.</text>
</comment>
<dbReference type="Proteomes" id="UP000266861">
    <property type="component" value="Unassembled WGS sequence"/>
</dbReference>
<name>A0A397ID76_9GLOM</name>
<accession>A0A397ID76</accession>
<keyword evidence="2" id="KW-1185">Reference proteome</keyword>
<sequence length="194" mass="22907">MKNGIQDSNTRTKKKSSYGICPGCNQEFISLFVDANHTTRNISKMVFDKWTSENNTIDKLIQDTQQNTNIYLNIIRQQDVALKKFDNFACLNEEFLNEVTIHLKPMFMLQSDFMESQHVLEYIDDMEISEISIKTIIQNHHQQIRQLQLQLQLQIEYKTHPKAIYISRLLDYSNLPKPKNDENFEMNLKDLTML</sequence>
<dbReference type="EMBL" id="PQFF01000244">
    <property type="protein sequence ID" value="RHZ70770.1"/>
    <property type="molecule type" value="Genomic_DNA"/>
</dbReference>
<protein>
    <submittedName>
        <fullName evidence="1">Uncharacterized protein</fullName>
    </submittedName>
</protein>
<proteinExistence type="predicted"/>
<gene>
    <name evidence="1" type="ORF">Glove_267g81</name>
</gene>
<dbReference type="AlphaFoldDB" id="A0A397ID76"/>